<reference evidence="6" key="1">
    <citation type="submission" date="2016-10" db="EMBL/GenBank/DDBJ databases">
        <authorList>
            <person name="Varghese N."/>
            <person name="Submissions S."/>
        </authorList>
    </citation>
    <scope>NUCLEOTIDE SEQUENCE [LARGE SCALE GENOMIC DNA]</scope>
    <source>
        <strain evidence="6">CGMCC 1.10218</strain>
    </source>
</reference>
<feature type="transmembrane region" description="Helical" evidence="4">
    <location>
        <begin position="53"/>
        <end position="71"/>
    </location>
</feature>
<keyword evidence="6" id="KW-1185">Reference proteome</keyword>
<evidence type="ECO:0000313" key="6">
    <source>
        <dbReference type="Proteomes" id="UP000199223"/>
    </source>
</evidence>
<keyword evidence="3" id="KW-0443">Lipid metabolism</keyword>
<dbReference type="PANTHER" id="PTHR10272:SF0">
    <property type="entry name" value="PLATELET-ACTIVATING FACTOR ACETYLHYDROLASE"/>
    <property type="match status" value="1"/>
</dbReference>
<name>A0A1H6UJ97_9DEIO</name>
<dbReference type="RefSeq" id="WP_092263477.1">
    <property type="nucleotide sequence ID" value="NZ_FNZA01000002.1"/>
</dbReference>
<organism evidence="5 6">
    <name type="scientific">Deinococcus reticulitermitis</name>
    <dbReference type="NCBI Taxonomy" id="856736"/>
    <lineage>
        <taxon>Bacteria</taxon>
        <taxon>Thermotogati</taxon>
        <taxon>Deinococcota</taxon>
        <taxon>Deinococci</taxon>
        <taxon>Deinococcales</taxon>
        <taxon>Deinococcaceae</taxon>
        <taxon>Deinococcus</taxon>
    </lineage>
</organism>
<keyword evidence="4" id="KW-1133">Transmembrane helix</keyword>
<keyword evidence="4" id="KW-0472">Membrane</keyword>
<dbReference type="Gene3D" id="3.40.50.1820">
    <property type="entry name" value="alpha/beta hydrolase"/>
    <property type="match status" value="1"/>
</dbReference>
<dbReference type="AlphaFoldDB" id="A0A1H6UJ97"/>
<evidence type="ECO:0000256" key="3">
    <source>
        <dbReference type="ARBA" id="ARBA00023098"/>
    </source>
</evidence>
<gene>
    <name evidence="5" type="ORF">SAMN04488058_102230</name>
</gene>
<sequence length="468" mass="49992">MTPADLPLAFLVFTLLMLRWWPSRRGFSLPRWTLALLLGATLLHLGLGTPRWQLTPTYLAAALAGWVLWRRPGAAPRRTGTRVLQGAGLLVLGALAVSLPTLAPLFRFPLPEGPLPVGTRTLHWQGGTQPLNVQLWYPASAAPGQTGGGQAARYVPDPAVTGALAQMFGLPEFALGHLRHLKTNAWQDAPPSGQSLPVVLFFHGLGSIRQQNTFQVEALASRGYLVVGVDVPGFAAATVDAGGRALHNTHPTASLSNASSDRWMKTWAATGEAVLNRLPELRALGVHPDLGRVGALGHSFGGAAAAHLLRTDGRVRAALNLDGGIFGAWPAHGYGKPFFLMNTATGLDRQAALARLDTLTDAQVAEATQGETPTRAAYRRDLNALFDRRERALQGGAWSLVLPGATHLSFTDAALYSPLLADPGDAAQTHRLINAYTLAFFGEALQGEPQDLINLQTRFPAAKFTVHP</sequence>
<evidence type="ECO:0000256" key="4">
    <source>
        <dbReference type="SAM" id="Phobius"/>
    </source>
</evidence>
<evidence type="ECO:0000256" key="1">
    <source>
        <dbReference type="ARBA" id="ARBA00022801"/>
    </source>
</evidence>
<dbReference type="SUPFAM" id="SSF53474">
    <property type="entry name" value="alpha/beta-Hydrolases"/>
    <property type="match status" value="1"/>
</dbReference>
<dbReference type="GO" id="GO:0003847">
    <property type="term" value="F:1-alkyl-2-acetylglycerophosphocholine esterase activity"/>
    <property type="evidence" value="ECO:0007669"/>
    <property type="project" value="TreeGrafter"/>
</dbReference>
<feature type="transmembrane region" description="Helical" evidence="4">
    <location>
        <begin position="6"/>
        <end position="22"/>
    </location>
</feature>
<dbReference type="GO" id="GO:0016042">
    <property type="term" value="P:lipid catabolic process"/>
    <property type="evidence" value="ECO:0007669"/>
    <property type="project" value="UniProtKB-KW"/>
</dbReference>
<dbReference type="EMBL" id="FNZA01000002">
    <property type="protein sequence ID" value="SEI92368.1"/>
    <property type="molecule type" value="Genomic_DNA"/>
</dbReference>
<accession>A0A1H6UJ97</accession>
<proteinExistence type="predicted"/>
<keyword evidence="2" id="KW-0442">Lipid degradation</keyword>
<keyword evidence="4" id="KW-0812">Transmembrane</keyword>
<dbReference type="InterPro" id="IPR029058">
    <property type="entry name" value="AB_hydrolase_fold"/>
</dbReference>
<feature type="transmembrane region" description="Helical" evidence="4">
    <location>
        <begin position="83"/>
        <end position="106"/>
    </location>
</feature>
<evidence type="ECO:0000256" key="2">
    <source>
        <dbReference type="ARBA" id="ARBA00022963"/>
    </source>
</evidence>
<dbReference type="Pfam" id="PF03403">
    <property type="entry name" value="PAF-AH_p_II"/>
    <property type="match status" value="1"/>
</dbReference>
<evidence type="ECO:0000313" key="5">
    <source>
        <dbReference type="EMBL" id="SEI92368.1"/>
    </source>
</evidence>
<dbReference type="PANTHER" id="PTHR10272">
    <property type="entry name" value="PLATELET-ACTIVATING FACTOR ACETYLHYDROLASE"/>
    <property type="match status" value="1"/>
</dbReference>
<dbReference type="OrthoDB" id="9814760at2"/>
<protein>
    <submittedName>
        <fullName evidence="5">Alpha/beta hydrolase family protein</fullName>
    </submittedName>
</protein>
<keyword evidence="1 5" id="KW-0378">Hydrolase</keyword>
<dbReference type="STRING" id="856736.SAMN04488058_102230"/>
<dbReference type="Proteomes" id="UP000199223">
    <property type="component" value="Unassembled WGS sequence"/>
</dbReference>
<feature type="transmembrane region" description="Helical" evidence="4">
    <location>
        <begin position="29"/>
        <end position="47"/>
    </location>
</feature>